<accession>A0ABY8MHZ4</accession>
<organism evidence="8 9">
    <name type="scientific">Candidatus Haliotispira prima</name>
    <dbReference type="NCBI Taxonomy" id="3034016"/>
    <lineage>
        <taxon>Bacteria</taxon>
        <taxon>Pseudomonadati</taxon>
        <taxon>Spirochaetota</taxon>
        <taxon>Spirochaetia</taxon>
        <taxon>Spirochaetales</taxon>
        <taxon>Spirochaetaceae</taxon>
        <taxon>Candidatus Haliotispira</taxon>
    </lineage>
</organism>
<keyword evidence="6" id="KW-0457">Lysine biosynthesis</keyword>
<keyword evidence="3" id="KW-0663">Pyridoxal phosphate</keyword>
<dbReference type="EC" id="4.1.1.20" evidence="5 6"/>
<dbReference type="InterPro" id="IPR022644">
    <property type="entry name" value="De-COase2_N"/>
</dbReference>
<dbReference type="Pfam" id="PF02784">
    <property type="entry name" value="Orn_Arg_deC_N"/>
    <property type="match status" value="1"/>
</dbReference>
<dbReference type="InterPro" id="IPR022653">
    <property type="entry name" value="De-COase2_pyr-phos_BS"/>
</dbReference>
<evidence type="ECO:0000256" key="4">
    <source>
        <dbReference type="ARBA" id="ARBA00023239"/>
    </source>
</evidence>
<reference evidence="8 9" key="1">
    <citation type="submission" date="2023-04" db="EMBL/GenBank/DDBJ databases">
        <title>Spirochaete genome identified in red abalone sample constitutes a novel genus.</title>
        <authorList>
            <person name="Sharma S.P."/>
            <person name="Purcell C.M."/>
            <person name="Hyde J.R."/>
            <person name="Severin A.J."/>
        </authorList>
    </citation>
    <scope>NUCLEOTIDE SEQUENCE [LARGE SCALE GENOMIC DNA]</scope>
    <source>
        <strain evidence="8 9">SP-2023</strain>
    </source>
</reference>
<comment type="cofactor">
    <cofactor evidence="1 6">
        <name>pyridoxal 5'-phosphate</name>
        <dbReference type="ChEBI" id="CHEBI:597326"/>
    </cofactor>
</comment>
<evidence type="ECO:0000256" key="2">
    <source>
        <dbReference type="ARBA" id="ARBA00022793"/>
    </source>
</evidence>
<keyword evidence="6" id="KW-0028">Amino-acid biosynthesis</keyword>
<evidence type="ECO:0000256" key="5">
    <source>
        <dbReference type="NCBIfam" id="TIGR01048"/>
    </source>
</evidence>
<dbReference type="InterPro" id="IPR002986">
    <property type="entry name" value="DAP_deCOOHase_LysA"/>
</dbReference>
<dbReference type="InterPro" id="IPR000183">
    <property type="entry name" value="Orn/DAP/Arg_de-COase"/>
</dbReference>
<dbReference type="Gene3D" id="3.20.20.10">
    <property type="entry name" value="Alanine racemase"/>
    <property type="match status" value="1"/>
</dbReference>
<evidence type="ECO:0000256" key="3">
    <source>
        <dbReference type="ARBA" id="ARBA00022898"/>
    </source>
</evidence>
<dbReference type="GO" id="GO:0008836">
    <property type="term" value="F:diaminopimelate decarboxylase activity"/>
    <property type="evidence" value="ECO:0007669"/>
    <property type="project" value="UniProtKB-EC"/>
</dbReference>
<keyword evidence="2 6" id="KW-0210">Decarboxylase</keyword>
<name>A0ABY8MHZ4_9SPIO</name>
<dbReference type="CDD" id="cd06828">
    <property type="entry name" value="PLPDE_III_DapDC"/>
    <property type="match status" value="1"/>
</dbReference>
<dbReference type="RefSeq" id="WP_326927830.1">
    <property type="nucleotide sequence ID" value="NZ_CP123443.1"/>
</dbReference>
<proteinExistence type="predicted"/>
<evidence type="ECO:0000313" key="9">
    <source>
        <dbReference type="Proteomes" id="UP001228690"/>
    </source>
</evidence>
<evidence type="ECO:0000256" key="6">
    <source>
        <dbReference type="RuleBase" id="RU003738"/>
    </source>
</evidence>
<protein>
    <recommendedName>
        <fullName evidence="5 6">Diaminopimelate decarboxylase</fullName>
        <ecNumber evidence="5 6">4.1.1.20</ecNumber>
    </recommendedName>
</protein>
<sequence>MTSRTDAKTDLFLPDLAQARLAIEQAGSPVYLSDVATVLERLQRMRRDFPENTKIFYAMKANYNPDLLKALLAAGLDGVDTVSPHEIRMALLCGFRKEQIIFTGNYSGREELAQVLELGVLCNIGSLMELELLGQLKEGGSVAVRLKPSVGAGEFKGTITGGEDSKFGISLQDLPEVQTILQHHRLQLVGLHCHIGSGFYQTTEFETAVRSILHVAKGFVPLQFIDCGGGFGARYHSGKEGLDLSSFAKAITPALEEFRHDNRTNPELRLEPGKFLVAESTVLLCRVTTINLGESCIFVGTDTGFNHLIRPAFYGAYHHAVNLSGEAEGRKRQTVKIVGNICESSDIMVEKVEIAEAKSGDIIALQTAGAYGASMHSLYNLRSAPGEALVMTDGSLVVSRKRETQQQGFDRLLRALNYRTL</sequence>
<gene>
    <name evidence="8" type="primary">lysA</name>
    <name evidence="8" type="ORF">P0082_01930</name>
</gene>
<dbReference type="PRINTS" id="PR01181">
    <property type="entry name" value="DAPDCRBXLASE"/>
</dbReference>
<dbReference type="Proteomes" id="UP001228690">
    <property type="component" value="Chromosome"/>
</dbReference>
<dbReference type="NCBIfam" id="TIGR01048">
    <property type="entry name" value="lysA"/>
    <property type="match status" value="1"/>
</dbReference>
<evidence type="ECO:0000259" key="7">
    <source>
        <dbReference type="Pfam" id="PF02784"/>
    </source>
</evidence>
<dbReference type="Gene3D" id="2.40.37.10">
    <property type="entry name" value="Lyase, Ornithine Decarboxylase, Chain A, domain 1"/>
    <property type="match status" value="1"/>
</dbReference>
<comment type="pathway">
    <text evidence="6">Amino-acid biosynthesis; L-lysine biosynthesis via DAP pathway; L-lysine from DL-2,6-diaminopimelate: step 1/1.</text>
</comment>
<dbReference type="SUPFAM" id="SSF51419">
    <property type="entry name" value="PLP-binding barrel"/>
    <property type="match status" value="1"/>
</dbReference>
<dbReference type="InterPro" id="IPR029066">
    <property type="entry name" value="PLP-binding_barrel"/>
</dbReference>
<dbReference type="PRINTS" id="PR01179">
    <property type="entry name" value="ODADCRBXLASE"/>
</dbReference>
<dbReference type="PROSITE" id="PS00878">
    <property type="entry name" value="ODR_DC_2_1"/>
    <property type="match status" value="1"/>
</dbReference>
<dbReference type="SUPFAM" id="SSF50621">
    <property type="entry name" value="Alanine racemase C-terminal domain-like"/>
    <property type="match status" value="1"/>
</dbReference>
<keyword evidence="4 6" id="KW-0456">Lyase</keyword>
<dbReference type="PANTHER" id="PTHR43727">
    <property type="entry name" value="DIAMINOPIMELATE DECARBOXYLASE"/>
    <property type="match status" value="1"/>
</dbReference>
<keyword evidence="9" id="KW-1185">Reference proteome</keyword>
<feature type="domain" description="Orn/DAP/Arg decarboxylase 2 N-terminal" evidence="7">
    <location>
        <begin position="36"/>
        <end position="278"/>
    </location>
</feature>
<evidence type="ECO:0000313" key="8">
    <source>
        <dbReference type="EMBL" id="WGK69644.1"/>
    </source>
</evidence>
<comment type="catalytic activity">
    <reaction evidence="6">
        <text>meso-2,6-diaminopimelate + H(+) = L-lysine + CO2</text>
        <dbReference type="Rhea" id="RHEA:15101"/>
        <dbReference type="ChEBI" id="CHEBI:15378"/>
        <dbReference type="ChEBI" id="CHEBI:16526"/>
        <dbReference type="ChEBI" id="CHEBI:32551"/>
        <dbReference type="ChEBI" id="CHEBI:57791"/>
        <dbReference type="EC" id="4.1.1.20"/>
    </reaction>
</comment>
<dbReference type="PANTHER" id="PTHR43727:SF2">
    <property type="entry name" value="GROUP IV DECARBOXYLASE"/>
    <property type="match status" value="1"/>
</dbReference>
<evidence type="ECO:0000256" key="1">
    <source>
        <dbReference type="ARBA" id="ARBA00001933"/>
    </source>
</evidence>
<dbReference type="InterPro" id="IPR009006">
    <property type="entry name" value="Ala_racemase/Decarboxylase_C"/>
</dbReference>
<dbReference type="EMBL" id="CP123443">
    <property type="protein sequence ID" value="WGK69644.1"/>
    <property type="molecule type" value="Genomic_DNA"/>
</dbReference>